<organism evidence="4 5">
    <name type="scientific">Rapidithrix thailandica</name>
    <dbReference type="NCBI Taxonomy" id="413964"/>
    <lineage>
        <taxon>Bacteria</taxon>
        <taxon>Pseudomonadati</taxon>
        <taxon>Bacteroidota</taxon>
        <taxon>Cytophagia</taxon>
        <taxon>Cytophagales</taxon>
        <taxon>Flammeovirgaceae</taxon>
        <taxon>Rapidithrix</taxon>
    </lineage>
</organism>
<comment type="caution">
    <text evidence="4">The sequence shown here is derived from an EMBL/GenBank/DDBJ whole genome shotgun (WGS) entry which is preliminary data.</text>
</comment>
<dbReference type="EMBL" id="JBDKWZ010000008">
    <property type="protein sequence ID" value="MEN7549200.1"/>
    <property type="molecule type" value="Genomic_DNA"/>
</dbReference>
<name>A0AAW9SBP4_9BACT</name>
<keyword evidence="3" id="KW-0175">Coiled coil</keyword>
<sequence>MMDMMKMLGKMKDVQAKLKEAQDNLVNVTASAEAGGGMVKTEVNGKKQIIRLDIDQDLIKPEDKEMLQDLVIAAVNKALEEVEEKAKEAIQESTAGMLPNIPGFNFGATE</sequence>
<evidence type="ECO:0000313" key="4">
    <source>
        <dbReference type="EMBL" id="MEN7549200.1"/>
    </source>
</evidence>
<keyword evidence="2" id="KW-0963">Cytoplasm</keyword>
<dbReference type="AlphaFoldDB" id="A0AAW9SBP4"/>
<evidence type="ECO:0000256" key="2">
    <source>
        <dbReference type="HAMAP-Rule" id="MF_00274"/>
    </source>
</evidence>
<dbReference type="NCBIfam" id="TIGR00103">
    <property type="entry name" value="DNA_YbaB_EbfC"/>
    <property type="match status" value="1"/>
</dbReference>
<reference evidence="4 5" key="1">
    <citation type="submission" date="2024-04" db="EMBL/GenBank/DDBJ databases">
        <title>Novel genus in family Flammeovirgaceae.</title>
        <authorList>
            <person name="Nguyen T.H."/>
            <person name="Vuong T.Q."/>
            <person name="Le H."/>
            <person name="Kim S.-G."/>
        </authorList>
    </citation>
    <scope>NUCLEOTIDE SEQUENCE [LARGE SCALE GENOMIC DNA]</scope>
    <source>
        <strain evidence="4 5">JCM 23209</strain>
    </source>
</reference>
<accession>A0AAW9SBP4</accession>
<dbReference type="GO" id="GO:0003677">
    <property type="term" value="F:DNA binding"/>
    <property type="evidence" value="ECO:0007669"/>
    <property type="project" value="UniProtKB-UniRule"/>
</dbReference>
<evidence type="ECO:0000256" key="3">
    <source>
        <dbReference type="SAM" id="Coils"/>
    </source>
</evidence>
<dbReference type="PANTHER" id="PTHR33449">
    <property type="entry name" value="NUCLEOID-ASSOCIATED PROTEIN YBAB"/>
    <property type="match status" value="1"/>
</dbReference>
<proteinExistence type="inferred from homology"/>
<comment type="subcellular location">
    <subcellularLocation>
        <location evidence="2">Cytoplasm</location>
        <location evidence="2">Nucleoid</location>
    </subcellularLocation>
</comment>
<dbReference type="GO" id="GO:0005829">
    <property type="term" value="C:cytosol"/>
    <property type="evidence" value="ECO:0007669"/>
    <property type="project" value="TreeGrafter"/>
</dbReference>
<evidence type="ECO:0000256" key="1">
    <source>
        <dbReference type="ARBA" id="ARBA00023125"/>
    </source>
</evidence>
<gene>
    <name evidence="4" type="ORF">AAG747_14850</name>
</gene>
<dbReference type="InterPro" id="IPR036894">
    <property type="entry name" value="YbaB-like_sf"/>
</dbReference>
<dbReference type="SUPFAM" id="SSF82607">
    <property type="entry name" value="YbaB-like"/>
    <property type="match status" value="1"/>
</dbReference>
<dbReference type="HAMAP" id="MF_00274">
    <property type="entry name" value="DNA_YbaB_EbfC"/>
    <property type="match status" value="1"/>
</dbReference>
<dbReference type="PANTHER" id="PTHR33449:SF1">
    <property type="entry name" value="NUCLEOID-ASSOCIATED PROTEIN YBAB"/>
    <property type="match status" value="1"/>
</dbReference>
<dbReference type="InterPro" id="IPR004401">
    <property type="entry name" value="YbaB/EbfC"/>
</dbReference>
<feature type="coiled-coil region" evidence="3">
    <location>
        <begin position="4"/>
        <end position="31"/>
    </location>
</feature>
<dbReference type="Pfam" id="PF02575">
    <property type="entry name" value="YbaB_DNA_bd"/>
    <property type="match status" value="1"/>
</dbReference>
<evidence type="ECO:0000313" key="5">
    <source>
        <dbReference type="Proteomes" id="UP001403385"/>
    </source>
</evidence>
<dbReference type="Proteomes" id="UP001403385">
    <property type="component" value="Unassembled WGS sequence"/>
</dbReference>
<comment type="function">
    <text evidence="2">Binds to DNA and alters its conformation. May be involved in regulation of gene expression, nucleoid organization and DNA protection.</text>
</comment>
<keyword evidence="1 2" id="KW-0238">DNA-binding</keyword>
<dbReference type="PIRSF" id="PIRSF004555">
    <property type="entry name" value="UCP004555"/>
    <property type="match status" value="1"/>
</dbReference>
<dbReference type="Gene3D" id="3.30.1310.10">
    <property type="entry name" value="Nucleoid-associated protein YbaB-like domain"/>
    <property type="match status" value="1"/>
</dbReference>
<comment type="similarity">
    <text evidence="2">Belongs to the YbaB/EbfC family.</text>
</comment>
<protein>
    <recommendedName>
        <fullName evidence="2">Nucleoid-associated protein AAG747_14850</fullName>
    </recommendedName>
</protein>
<keyword evidence="5" id="KW-1185">Reference proteome</keyword>
<dbReference type="RefSeq" id="WP_346821978.1">
    <property type="nucleotide sequence ID" value="NZ_JBDKWZ010000008.1"/>
</dbReference>
<comment type="subunit">
    <text evidence="2">Homodimer.</text>
</comment>
<dbReference type="GO" id="GO:0043590">
    <property type="term" value="C:bacterial nucleoid"/>
    <property type="evidence" value="ECO:0007669"/>
    <property type="project" value="UniProtKB-UniRule"/>
</dbReference>